<evidence type="ECO:0000259" key="10">
    <source>
        <dbReference type="PROSITE" id="PS51194"/>
    </source>
</evidence>
<evidence type="ECO:0000313" key="12">
    <source>
        <dbReference type="Proteomes" id="UP000054851"/>
    </source>
</evidence>
<comment type="caution">
    <text evidence="11">The sequence shown here is derived from an EMBL/GenBank/DDBJ whole genome shotgun (WGS) entry which is preliminary data.</text>
</comment>
<accession>A0A158BQA9</accession>
<dbReference type="PANTHER" id="PTHR47962:SF5">
    <property type="entry name" value="ATP-DEPENDENT HELICASE LHR-RELATED"/>
    <property type="match status" value="1"/>
</dbReference>
<keyword evidence="6" id="KW-0238">DNA-binding</keyword>
<evidence type="ECO:0000256" key="5">
    <source>
        <dbReference type="ARBA" id="ARBA00022840"/>
    </source>
</evidence>
<protein>
    <submittedName>
        <fullName evidence="11">DEAD/H associated</fullName>
    </submittedName>
</protein>
<keyword evidence="4" id="KW-0347">Helicase</keyword>
<keyword evidence="3" id="KW-0378">Hydrolase</keyword>
<dbReference type="Pfam" id="PF23234">
    <property type="entry name" value="WHD_4th_Lhr"/>
    <property type="match status" value="1"/>
</dbReference>
<evidence type="ECO:0000256" key="3">
    <source>
        <dbReference type="ARBA" id="ARBA00022801"/>
    </source>
</evidence>
<keyword evidence="2" id="KW-0227">DNA damage</keyword>
<gene>
    <name evidence="11" type="ORF">AWB79_04075</name>
</gene>
<feature type="domain" description="Helicase ATP-binding" evidence="9">
    <location>
        <begin position="38"/>
        <end position="238"/>
    </location>
</feature>
<dbReference type="GO" id="GO:0006281">
    <property type="term" value="P:DNA repair"/>
    <property type="evidence" value="ECO:0007669"/>
    <property type="project" value="UniProtKB-KW"/>
</dbReference>
<keyword evidence="8" id="KW-0413">Isomerase</keyword>
<feature type="domain" description="Helicase C-terminal" evidence="10">
    <location>
        <begin position="270"/>
        <end position="428"/>
    </location>
</feature>
<dbReference type="SMART" id="SM00490">
    <property type="entry name" value="HELICc"/>
    <property type="match status" value="1"/>
</dbReference>
<evidence type="ECO:0000256" key="8">
    <source>
        <dbReference type="ARBA" id="ARBA00023235"/>
    </source>
</evidence>
<keyword evidence="7" id="KW-0234">DNA repair</keyword>
<dbReference type="Gene3D" id="3.40.50.300">
    <property type="entry name" value="P-loop containing nucleotide triphosphate hydrolases"/>
    <property type="match status" value="2"/>
</dbReference>
<dbReference type="SMART" id="SM00487">
    <property type="entry name" value="DEXDc"/>
    <property type="match status" value="1"/>
</dbReference>
<evidence type="ECO:0000256" key="4">
    <source>
        <dbReference type="ARBA" id="ARBA00022806"/>
    </source>
</evidence>
<dbReference type="GO" id="GO:0005524">
    <property type="term" value="F:ATP binding"/>
    <property type="evidence" value="ECO:0007669"/>
    <property type="project" value="UniProtKB-KW"/>
</dbReference>
<dbReference type="InterPro" id="IPR013701">
    <property type="entry name" value="Lhr-like_DEAD/DEAH_assoc"/>
</dbReference>
<dbReference type="SUPFAM" id="SSF52540">
    <property type="entry name" value="P-loop containing nucleoside triphosphate hydrolases"/>
    <property type="match status" value="1"/>
</dbReference>
<dbReference type="PROSITE" id="PS51194">
    <property type="entry name" value="HELICASE_CTER"/>
    <property type="match status" value="1"/>
</dbReference>
<dbReference type="CDD" id="cd18796">
    <property type="entry name" value="SF2_C_LHR"/>
    <property type="match status" value="1"/>
</dbReference>
<keyword evidence="5" id="KW-0067">ATP-binding</keyword>
<dbReference type="InterPro" id="IPR055367">
    <property type="entry name" value="WH4_Lhr"/>
</dbReference>
<dbReference type="PROSITE" id="PS51192">
    <property type="entry name" value="HELICASE_ATP_BIND_1"/>
    <property type="match status" value="1"/>
</dbReference>
<reference evidence="11" key="1">
    <citation type="submission" date="2016-01" db="EMBL/GenBank/DDBJ databases">
        <authorList>
            <person name="Peeters C."/>
        </authorList>
    </citation>
    <scope>NUCLEOTIDE SEQUENCE</scope>
    <source>
        <strain evidence="11">LMG 29322</strain>
    </source>
</reference>
<evidence type="ECO:0000259" key="9">
    <source>
        <dbReference type="PROSITE" id="PS51192"/>
    </source>
</evidence>
<dbReference type="OrthoDB" id="9815222at2"/>
<dbReference type="Pfam" id="PF00270">
    <property type="entry name" value="DEAD"/>
    <property type="match status" value="1"/>
</dbReference>
<dbReference type="GO" id="GO:0003677">
    <property type="term" value="F:DNA binding"/>
    <property type="evidence" value="ECO:0007669"/>
    <property type="project" value="UniProtKB-KW"/>
</dbReference>
<dbReference type="Pfam" id="PF00271">
    <property type="entry name" value="Helicase_C"/>
    <property type="match status" value="1"/>
</dbReference>
<dbReference type="Pfam" id="PF23235">
    <property type="entry name" value="WHD_3rd_Lhr"/>
    <property type="match status" value="1"/>
</dbReference>
<dbReference type="PANTHER" id="PTHR47962">
    <property type="entry name" value="ATP-DEPENDENT HELICASE LHR-RELATED-RELATED"/>
    <property type="match status" value="1"/>
</dbReference>
<evidence type="ECO:0000256" key="7">
    <source>
        <dbReference type="ARBA" id="ARBA00023204"/>
    </source>
</evidence>
<name>A0A158BQA9_9BURK</name>
<dbReference type="InterPro" id="IPR052511">
    <property type="entry name" value="ATP-dep_Helicase"/>
</dbReference>
<dbReference type="InterPro" id="IPR001650">
    <property type="entry name" value="Helicase_C-like"/>
</dbReference>
<dbReference type="InterPro" id="IPR045628">
    <property type="entry name" value="Lhr_WH_dom"/>
</dbReference>
<evidence type="ECO:0000256" key="6">
    <source>
        <dbReference type="ARBA" id="ARBA00023125"/>
    </source>
</evidence>
<dbReference type="InterPro" id="IPR027417">
    <property type="entry name" value="P-loop_NTPase"/>
</dbReference>
<evidence type="ECO:0000256" key="1">
    <source>
        <dbReference type="ARBA" id="ARBA00022741"/>
    </source>
</evidence>
<evidence type="ECO:0000256" key="2">
    <source>
        <dbReference type="ARBA" id="ARBA00022763"/>
    </source>
</evidence>
<sequence length="1456" mass="159627">MIRKSSLPDDALHGFHPAVTSWFRSRFSAPTAAQARAWPLIHARRSTLVAAPTGSGKTLTAFLAAIDELVREGVARGGALPDETRVVYVSPLKALSNDIHVNLEEPLAGIARALSEGGAHAPEIRAAVRTGDTTQQERNAVKKRPPHILVTTPESLYVLLSSDSGRAMLATTRTVIVDEIHAVAGSKRGSHLSLSLARLDALCEEAGGARPVRVGLSATQKPIELVAKFLAGEGEPCDIVDVGHVRARDLALDIPPMPLEAIMSNDMWERVYDRLAQLSAQHRTTLVFVNTRRMAERAARHLTERLGREAVAAHHGSLAREHRLEAEQRLKRGELRVLIATASLELGIDIGDVDLVCQIGSPGSIGALLQRVGRSGHHVGGVPKGRLFPTSRDDLIECAALLDCVRRGELDALAIPRAPLDVLAQQITAEVACREWDEDELFERITRAYPYATLDRAHYDAVLRTLAEGYTGRQGVRAAYVHRDAVSRTLRGRRGGKLTAVTSGGAIPDNADFAVLLEPQGLQIGTVNEDFAVESLAGDIFQLGNTSYRIVRVEGGRVRVENANGQPPNIPFWLGEAPGRSDELSHAISRLRGQLDAQLASSGVEAAIAWLAQETGIEAEAARQIVDYLARSRAALTVLPTQDTLVMERFFDESGGTQLVIHAPFGSRVNRAWGLALRKRFCRTFNFELQAAATEDAIILSLTGSHSFALDEVWRYLKSATAEHVLIQALLDAPLFGVRWRWNATNALALPRYTGGRRVAPQLQRMKSEDLLAAVFPDQVACAENIAGEREVPTHPLVEQTIDDCLHDAMDSEAWLALLRRIEAGSVRLVTRELPAPSPLAAEILSARPYAFLDDAPLEERRTQAVLARRWTDPQSTDDLGALDPEAIASVREEAWPDVTSADEMHEALTTLACIAEAEAQRDPRWSAWLDALAGAGRATRLQVAEQDALWTPVERLACMRAVYEHAPMHPALTPLSGFDDAWAPDDALVEIVRARLSGFGPLTVPEIARPLVLPASAVALALTRLESQGYVMRGRFTPGAQAEEWCERHLLARIHRYTVRRLRREIEPVERQDFMRFLFEWQRVAPDAHGEGRDALGAVLEQLEGFEAPAVAWEDEILPARIADYSGMWLDDFCRTGKLVWTRPAGRARAASGPVRGTPIVLLPRRHLDAWNALMSADEAPRMSSRAERVFDALKAHGAMFFDELLADVRLLRTELEDALGELVALGLVNADSFAGLRALLAPAAKRNAFSRRPRRGGLFIGGMDDAGRWALLRRATPDAERAAGDIEHVALTLLRRYGVVFWRLLEREAQWLPPWRELLRVYHRLEARGEIRGGRFVAGLAGEQFALPDAVPLLRDMRRRPKESAFVALSAVDPLNLVGTLLPGDKVPALAGNRVLFLDGVPVGAVIAGKTRYFGDFDGETRERVRLALVKRTARSLGTSVLNGTTGMAAMARH</sequence>
<dbReference type="InterPro" id="IPR011545">
    <property type="entry name" value="DEAD/DEAH_box_helicase_dom"/>
</dbReference>
<dbReference type="InterPro" id="IPR055368">
    <property type="entry name" value="WH3_Lhr"/>
</dbReference>
<dbReference type="GO" id="GO:0004386">
    <property type="term" value="F:helicase activity"/>
    <property type="evidence" value="ECO:0007669"/>
    <property type="project" value="UniProtKB-KW"/>
</dbReference>
<keyword evidence="12" id="KW-1185">Reference proteome</keyword>
<dbReference type="GO" id="GO:0016887">
    <property type="term" value="F:ATP hydrolysis activity"/>
    <property type="evidence" value="ECO:0007669"/>
    <property type="project" value="TreeGrafter"/>
</dbReference>
<dbReference type="EMBL" id="FCOA02000013">
    <property type="protein sequence ID" value="SAK72289.1"/>
    <property type="molecule type" value="Genomic_DNA"/>
</dbReference>
<keyword evidence="1" id="KW-0547">Nucleotide-binding</keyword>
<proteinExistence type="predicted"/>
<dbReference type="Pfam" id="PF08494">
    <property type="entry name" value="DEAD_assoc"/>
    <property type="match status" value="1"/>
</dbReference>
<evidence type="ECO:0000313" key="11">
    <source>
        <dbReference type="EMBL" id="SAK72289.1"/>
    </source>
</evidence>
<dbReference type="STRING" id="1777140.AWB79_04075"/>
<dbReference type="InterPro" id="IPR014001">
    <property type="entry name" value="Helicase_ATP-bd"/>
</dbReference>
<dbReference type="Proteomes" id="UP000054851">
    <property type="component" value="Unassembled WGS sequence"/>
</dbReference>
<organism evidence="11 12">
    <name type="scientific">Caballeronia hypogeia</name>
    <dbReference type="NCBI Taxonomy" id="1777140"/>
    <lineage>
        <taxon>Bacteria</taxon>
        <taxon>Pseudomonadati</taxon>
        <taxon>Pseudomonadota</taxon>
        <taxon>Betaproteobacteria</taxon>
        <taxon>Burkholderiales</taxon>
        <taxon>Burkholderiaceae</taxon>
        <taxon>Caballeronia</taxon>
    </lineage>
</organism>
<dbReference type="RefSeq" id="WP_061169208.1">
    <property type="nucleotide sequence ID" value="NZ_FCOA02000013.1"/>
</dbReference>
<dbReference type="Pfam" id="PF19306">
    <property type="entry name" value="WHD_Lhr"/>
    <property type="match status" value="1"/>
</dbReference>